<gene>
    <name evidence="1" type="primary">TLR2-2</name>
    <name evidence="1" type="ORF">GBF38_003233</name>
</gene>
<keyword evidence="2" id="KW-1185">Reference proteome</keyword>
<dbReference type="EMBL" id="CM024789">
    <property type="protein sequence ID" value="KAG8014650.1"/>
    <property type="molecule type" value="Genomic_DNA"/>
</dbReference>
<feature type="non-terminal residue" evidence="1">
    <location>
        <position position="450"/>
    </location>
</feature>
<proteinExistence type="predicted"/>
<comment type="caution">
    <text evidence="1">The sequence shown here is derived from an EMBL/GenBank/DDBJ whole genome shotgun (WGS) entry which is preliminary data.</text>
</comment>
<organism evidence="1 2">
    <name type="scientific">Nibea albiflora</name>
    <name type="common">Yellow drum</name>
    <name type="synonym">Corvina albiflora</name>
    <dbReference type="NCBI Taxonomy" id="240163"/>
    <lineage>
        <taxon>Eukaryota</taxon>
        <taxon>Metazoa</taxon>
        <taxon>Chordata</taxon>
        <taxon>Craniata</taxon>
        <taxon>Vertebrata</taxon>
        <taxon>Euteleostomi</taxon>
        <taxon>Actinopterygii</taxon>
        <taxon>Neopterygii</taxon>
        <taxon>Teleostei</taxon>
        <taxon>Neoteleostei</taxon>
        <taxon>Acanthomorphata</taxon>
        <taxon>Eupercaria</taxon>
        <taxon>Sciaenidae</taxon>
        <taxon>Nibea</taxon>
    </lineage>
</organism>
<accession>A0ACB7FK47</accession>
<reference evidence="1" key="1">
    <citation type="submission" date="2020-04" db="EMBL/GenBank/DDBJ databases">
        <title>A chromosome-scale assembly and high-density genetic map of the yellow drum (Nibea albiflora) genome.</title>
        <authorList>
            <person name="Xu D."/>
            <person name="Zhang W."/>
            <person name="Chen R."/>
            <person name="Tan P."/>
            <person name="Wang L."/>
            <person name="Song H."/>
            <person name="Tian L."/>
            <person name="Zhu Q."/>
            <person name="Wang B."/>
        </authorList>
    </citation>
    <scope>NUCLEOTIDE SEQUENCE</scope>
    <source>
        <strain evidence="1">ZJHYS-2018</strain>
    </source>
</reference>
<evidence type="ECO:0000313" key="1">
    <source>
        <dbReference type="EMBL" id="KAG8014650.1"/>
    </source>
</evidence>
<sequence>MSLLMLLVFVLLQTHQSVSRCQSCEQTSCDCSRQNLRQVPAAPSKPTVTELDLSFNRLKKIHKNDFVAYSSLRSLIINNNIIKVIQEQAFVPLTNLVKLDLSSNRLETLSAEWFKNLLSLQHLDLLGNKYKMLGQGNLFQPLKRLKTLHLGGPYLESVRKGDFSGLGALDKVIFEGKNLRAYAEGSLKEIGPIKHAELRLNGPFWRNRELVEAILSDVVHPNSTLTLTDTVFTTESQMSPFKVVNDGGTRRFILKNVNLTIGACIAVLNSLSDSNITMLGLEDTKFFLSHFSGFSDSPRMKHLHEIVWKNIDIPQFYRFPALFFLHPLLKEVRSVSVINCKLFAHPCEMSVGLSKVQYMDISGNILSDMSFSDLMCYGEGGLWSLRTFNISRNHLKSINSELFTKLDKLENIDMSMNVLQIMPETCYWPPRLKFLNLSSTHLRKVTACLP</sequence>
<protein>
    <submittedName>
        <fullName evidence="1">Toll-like receptor 2 type-2</fullName>
    </submittedName>
</protein>
<dbReference type="Proteomes" id="UP000805704">
    <property type="component" value="Chromosome 1"/>
</dbReference>
<evidence type="ECO:0000313" key="2">
    <source>
        <dbReference type="Proteomes" id="UP000805704"/>
    </source>
</evidence>
<name>A0ACB7FK47_NIBAL</name>